<evidence type="ECO:0000313" key="2">
    <source>
        <dbReference type="Proteomes" id="UP000236318"/>
    </source>
</evidence>
<gene>
    <name evidence="1" type="ORF">MAAFP003_5220</name>
</gene>
<dbReference type="Proteomes" id="UP000236318">
    <property type="component" value="Unassembled WGS sequence"/>
</dbReference>
<evidence type="ECO:0008006" key="3">
    <source>
        <dbReference type="Google" id="ProtNLM"/>
    </source>
</evidence>
<protein>
    <recommendedName>
        <fullName evidence="3">Xaa-Pro dipeptidase</fullName>
    </recommendedName>
</protein>
<reference evidence="1" key="1">
    <citation type="submission" date="2018-01" db="EMBL/GenBank/DDBJ databases">
        <authorList>
            <consortium name="Urmite Genomes"/>
        </authorList>
    </citation>
    <scope>NUCLEOTIDE SEQUENCE [LARGE SCALE GENOMIC DNA]</scope>
    <source>
        <strain evidence="1">AFP003</strain>
    </source>
</reference>
<keyword evidence="2" id="KW-1185">Reference proteome</keyword>
<name>A0A2K4YI90_9MYCO</name>
<dbReference type="AlphaFoldDB" id="A0A2K4YI90"/>
<comment type="caution">
    <text evidence="1">The sequence shown here is derived from an EMBL/GenBank/DDBJ whole genome shotgun (WGS) entry which is preliminary data.</text>
</comment>
<sequence length="128" mass="14188">MDRGVSAHRRGIEGGGVTAMSGLLPTEFADLEAFAQWCLPTEPERYAKRLASSMTEMKAFYDAITPRAEEALSYCDKFPLDDLPEDVLNLMHLLYSMIMVSFPVECWKQPRVPDSGAASLDCVSEPVP</sequence>
<dbReference type="EMBL" id="FXEG02000005">
    <property type="protein sequence ID" value="SOX56516.1"/>
    <property type="molecule type" value="Genomic_DNA"/>
</dbReference>
<proteinExistence type="predicted"/>
<evidence type="ECO:0000313" key="1">
    <source>
        <dbReference type="EMBL" id="SOX56516.1"/>
    </source>
</evidence>
<accession>A0A2K4YI90</accession>
<organism evidence="1 2">
    <name type="scientific">Mycobacterium ahvazicum</name>
    <dbReference type="NCBI Taxonomy" id="1964395"/>
    <lineage>
        <taxon>Bacteria</taxon>
        <taxon>Bacillati</taxon>
        <taxon>Actinomycetota</taxon>
        <taxon>Actinomycetes</taxon>
        <taxon>Mycobacteriales</taxon>
        <taxon>Mycobacteriaceae</taxon>
        <taxon>Mycobacterium</taxon>
        <taxon>Mycobacterium simiae complex</taxon>
    </lineage>
</organism>